<dbReference type="Proteomes" id="UP000028547">
    <property type="component" value="Unassembled WGS sequence"/>
</dbReference>
<gene>
    <name evidence="1" type="ORF">Q664_10695</name>
</gene>
<accession>A0A084SXH1</accession>
<protein>
    <submittedName>
        <fullName evidence="1">Uncharacterized protein</fullName>
    </submittedName>
</protein>
<evidence type="ECO:0000313" key="1">
    <source>
        <dbReference type="EMBL" id="KFA93156.1"/>
    </source>
</evidence>
<dbReference type="EMBL" id="JPMI01000064">
    <property type="protein sequence ID" value="KFA93156.1"/>
    <property type="molecule type" value="Genomic_DNA"/>
</dbReference>
<proteinExistence type="predicted"/>
<name>A0A084SXH1_9BACT</name>
<dbReference type="AlphaFoldDB" id="A0A084SXH1"/>
<sequence length="296" mass="33048">MANEQMTPALRSLVARHPPMDTERLWNEISEAAWKMPASRGEKELPGERVARLRERLHGELIAFHQRLRITPYTAGDMPCAPGCALWRVDIPLTLFPKRDQGFSRLECLVEFRTDNERTDCFRVLRLFPEERSTVQAHAEMGAALAVDMGAKVGVPLPVMPGLVLTDKVAARVYGKTELGPFIYEARRTCVETEIVEGISARWRLDDTSSPERVGVESHQLSVVLEVKQGAPPLHAAGYLEAYSDMHWLTATVGSFWQNLKQALRDFFKRGAPVEAYADWGDILASYTASAGKQAG</sequence>
<evidence type="ECO:0000313" key="2">
    <source>
        <dbReference type="Proteomes" id="UP000028547"/>
    </source>
</evidence>
<comment type="caution">
    <text evidence="1">The sequence shown here is derived from an EMBL/GenBank/DDBJ whole genome shotgun (WGS) entry which is preliminary data.</text>
</comment>
<dbReference type="RefSeq" id="WP_043392992.1">
    <property type="nucleotide sequence ID" value="NZ_JPMI01000064.1"/>
</dbReference>
<reference evidence="1 2" key="1">
    <citation type="submission" date="2014-07" db="EMBL/GenBank/DDBJ databases">
        <title>Draft Genome Sequence of Gephyronic Acid Producer, Cystobacter violaceus Strain Cb vi76.</title>
        <authorList>
            <person name="Stevens D.C."/>
            <person name="Young J."/>
            <person name="Carmichael R."/>
            <person name="Tan J."/>
            <person name="Taylor R.E."/>
        </authorList>
    </citation>
    <scope>NUCLEOTIDE SEQUENCE [LARGE SCALE GENOMIC DNA]</scope>
    <source>
        <strain evidence="1 2">Cb vi76</strain>
    </source>
</reference>
<organism evidence="1 2">
    <name type="scientific">Archangium violaceum Cb vi76</name>
    <dbReference type="NCBI Taxonomy" id="1406225"/>
    <lineage>
        <taxon>Bacteria</taxon>
        <taxon>Pseudomonadati</taxon>
        <taxon>Myxococcota</taxon>
        <taxon>Myxococcia</taxon>
        <taxon>Myxococcales</taxon>
        <taxon>Cystobacterineae</taxon>
        <taxon>Archangiaceae</taxon>
        <taxon>Archangium</taxon>
    </lineage>
</organism>